<reference evidence="1 2" key="1">
    <citation type="submission" date="2022-12" db="EMBL/GenBank/DDBJ databases">
        <title>Chromosome-level genome of Tegillarca granosa.</title>
        <authorList>
            <person name="Kim J."/>
        </authorList>
    </citation>
    <scope>NUCLEOTIDE SEQUENCE [LARGE SCALE GENOMIC DNA]</scope>
    <source>
        <strain evidence="1">Teg-2019</strain>
        <tissue evidence="1">Adductor muscle</tissue>
    </source>
</reference>
<dbReference type="Proteomes" id="UP001217089">
    <property type="component" value="Unassembled WGS sequence"/>
</dbReference>
<dbReference type="EMBL" id="JARBDR010000246">
    <property type="protein sequence ID" value="KAJ8317144.1"/>
    <property type="molecule type" value="Genomic_DNA"/>
</dbReference>
<evidence type="ECO:0000313" key="2">
    <source>
        <dbReference type="Proteomes" id="UP001217089"/>
    </source>
</evidence>
<gene>
    <name evidence="1" type="ORF">KUTeg_005048</name>
</gene>
<accession>A0ABQ9FIP5</accession>
<keyword evidence="2" id="KW-1185">Reference proteome</keyword>
<proteinExistence type="predicted"/>
<organism evidence="1 2">
    <name type="scientific">Tegillarca granosa</name>
    <name type="common">Malaysian cockle</name>
    <name type="synonym">Anadara granosa</name>
    <dbReference type="NCBI Taxonomy" id="220873"/>
    <lineage>
        <taxon>Eukaryota</taxon>
        <taxon>Metazoa</taxon>
        <taxon>Spiralia</taxon>
        <taxon>Lophotrochozoa</taxon>
        <taxon>Mollusca</taxon>
        <taxon>Bivalvia</taxon>
        <taxon>Autobranchia</taxon>
        <taxon>Pteriomorphia</taxon>
        <taxon>Arcoida</taxon>
        <taxon>Arcoidea</taxon>
        <taxon>Arcidae</taxon>
        <taxon>Tegillarca</taxon>
    </lineage>
</organism>
<sequence>MVTINKILSKVVKVENDLTEQRDDVWGKDGIDERFQLYSHQADDTLFELSKFQTENDNLKKEMKTMKVFIVKLERIVQQQVGEILDLKARSMRKNILMHGLKAKRD</sequence>
<protein>
    <submittedName>
        <fullName evidence="1">Uncharacterized protein</fullName>
    </submittedName>
</protein>
<comment type="caution">
    <text evidence="1">The sequence shown here is derived from an EMBL/GenBank/DDBJ whole genome shotgun (WGS) entry which is preliminary data.</text>
</comment>
<evidence type="ECO:0000313" key="1">
    <source>
        <dbReference type="EMBL" id="KAJ8317144.1"/>
    </source>
</evidence>
<name>A0ABQ9FIP5_TEGGR</name>